<dbReference type="Gene3D" id="3.30.2350.10">
    <property type="entry name" value="Pseudouridine synthase"/>
    <property type="match status" value="1"/>
</dbReference>
<evidence type="ECO:0000313" key="8">
    <source>
        <dbReference type="Proteomes" id="UP000070457"/>
    </source>
</evidence>
<comment type="similarity">
    <text evidence="2">Belongs to the pseudouridine synthase TruB family. Type 1 subfamily.</text>
</comment>
<evidence type="ECO:0000256" key="4">
    <source>
        <dbReference type="ARBA" id="ARBA00022694"/>
    </source>
</evidence>
<keyword evidence="4" id="KW-0819">tRNA processing</keyword>
<gene>
    <name evidence="7" type="primary">truB</name>
    <name evidence="7" type="ORF">TR69_WS6001000433</name>
</gene>
<dbReference type="InterPro" id="IPR014780">
    <property type="entry name" value="tRNA_psdUridine_synth_TruB"/>
</dbReference>
<name>A0A136LXN7_9BACT</name>
<reference evidence="7 8" key="1">
    <citation type="submission" date="2015-02" db="EMBL/GenBank/DDBJ databases">
        <title>Improved understanding of the partial-nitritation anammox process through 23 genomes representing the majority of the microbial community.</title>
        <authorList>
            <person name="Speth D.R."/>
            <person name="In T Zandt M."/>
            <person name="Guerrero Cruz S."/>
            <person name="Jetten M.S."/>
            <person name="Dutilh B.E."/>
        </authorList>
    </citation>
    <scope>NUCLEOTIDE SEQUENCE [LARGE SCALE GENOMIC DNA]</scope>
    <source>
        <strain evidence="7">OLB20</strain>
    </source>
</reference>
<sequence length="193" mass="21223">MRRTYFFGVATDTQDREGAVTATGDSTGLNEADISSVLDQFRGEIDQYVSLYSSVKVDGKKLRVLMRDERYAKSVSFDDEMHKHLILTPVEGSNAPALDIPVPRRRISIYDISLISCRTAAGNELAELQLPENAPEQFTVARIRVHCSKGTYVRQLAEDIGDALGTPATLLQLTRTSIADVSIADTVDIESLS</sequence>
<dbReference type="GO" id="GO:0003723">
    <property type="term" value="F:RNA binding"/>
    <property type="evidence" value="ECO:0007669"/>
    <property type="project" value="InterPro"/>
</dbReference>
<evidence type="ECO:0000313" key="7">
    <source>
        <dbReference type="EMBL" id="KXK26430.1"/>
    </source>
</evidence>
<dbReference type="PANTHER" id="PTHR13767">
    <property type="entry name" value="TRNA-PSEUDOURIDINE SYNTHASE"/>
    <property type="match status" value="1"/>
</dbReference>
<evidence type="ECO:0000256" key="1">
    <source>
        <dbReference type="ARBA" id="ARBA00000385"/>
    </source>
</evidence>
<dbReference type="EMBL" id="JYNZ01000003">
    <property type="protein sequence ID" value="KXK26430.1"/>
    <property type="molecule type" value="Genomic_DNA"/>
</dbReference>
<evidence type="ECO:0000256" key="3">
    <source>
        <dbReference type="ARBA" id="ARBA00012787"/>
    </source>
</evidence>
<evidence type="ECO:0000256" key="2">
    <source>
        <dbReference type="ARBA" id="ARBA00005642"/>
    </source>
</evidence>
<evidence type="ECO:0000259" key="6">
    <source>
        <dbReference type="Pfam" id="PF01509"/>
    </source>
</evidence>
<keyword evidence="5 7" id="KW-0413">Isomerase</keyword>
<protein>
    <recommendedName>
        <fullName evidence="3">tRNA pseudouridine(55) synthase</fullName>
        <ecNumber evidence="3">5.4.99.25</ecNumber>
    </recommendedName>
</protein>
<proteinExistence type="inferred from homology"/>
<feature type="domain" description="Pseudouridine synthase II N-terminal" evidence="6">
    <location>
        <begin position="5"/>
        <end position="71"/>
    </location>
</feature>
<comment type="caution">
    <text evidence="7">The sequence shown here is derived from an EMBL/GenBank/DDBJ whole genome shotgun (WGS) entry which is preliminary data.</text>
</comment>
<accession>A0A136LXN7</accession>
<dbReference type="PATRIC" id="fig|1617426.3.peg.430"/>
<organism evidence="7 8">
    <name type="scientific">candidate division WS6 bacterium OLB20</name>
    <dbReference type="NCBI Taxonomy" id="1617426"/>
    <lineage>
        <taxon>Bacteria</taxon>
        <taxon>Candidatus Dojkabacteria</taxon>
    </lineage>
</organism>
<dbReference type="InterPro" id="IPR020103">
    <property type="entry name" value="PsdUridine_synth_cat_dom_sf"/>
</dbReference>
<dbReference type="Pfam" id="PF01509">
    <property type="entry name" value="TruB_N"/>
    <property type="match status" value="1"/>
</dbReference>
<dbReference type="InterPro" id="IPR002501">
    <property type="entry name" value="PsdUridine_synth_N"/>
</dbReference>
<dbReference type="PANTHER" id="PTHR13767:SF2">
    <property type="entry name" value="PSEUDOURIDYLATE SYNTHASE TRUB1"/>
    <property type="match status" value="1"/>
</dbReference>
<dbReference type="AlphaFoldDB" id="A0A136LXN7"/>
<dbReference type="GO" id="GO:0006400">
    <property type="term" value="P:tRNA modification"/>
    <property type="evidence" value="ECO:0007669"/>
    <property type="project" value="TreeGrafter"/>
</dbReference>
<dbReference type="Proteomes" id="UP000070457">
    <property type="component" value="Unassembled WGS sequence"/>
</dbReference>
<evidence type="ECO:0000256" key="5">
    <source>
        <dbReference type="ARBA" id="ARBA00023235"/>
    </source>
</evidence>
<dbReference type="SUPFAM" id="SSF55120">
    <property type="entry name" value="Pseudouridine synthase"/>
    <property type="match status" value="1"/>
</dbReference>
<dbReference type="GO" id="GO:0160148">
    <property type="term" value="F:tRNA pseudouridine(55) synthase activity"/>
    <property type="evidence" value="ECO:0007669"/>
    <property type="project" value="UniProtKB-EC"/>
</dbReference>
<dbReference type="GO" id="GO:1990481">
    <property type="term" value="P:mRNA pseudouridine synthesis"/>
    <property type="evidence" value="ECO:0007669"/>
    <property type="project" value="TreeGrafter"/>
</dbReference>
<dbReference type="STRING" id="1617426.TR69_WS6001000433"/>
<dbReference type="EC" id="5.4.99.25" evidence="3"/>
<comment type="catalytic activity">
    <reaction evidence="1">
        <text>uridine(55) in tRNA = pseudouridine(55) in tRNA</text>
        <dbReference type="Rhea" id="RHEA:42532"/>
        <dbReference type="Rhea" id="RHEA-COMP:10101"/>
        <dbReference type="Rhea" id="RHEA-COMP:10102"/>
        <dbReference type="ChEBI" id="CHEBI:65314"/>
        <dbReference type="ChEBI" id="CHEBI:65315"/>
        <dbReference type="EC" id="5.4.99.25"/>
    </reaction>
</comment>